<keyword evidence="1" id="KW-0812">Transmembrane</keyword>
<dbReference type="PIRSF" id="PIRSF032162">
    <property type="entry name" value="UCP032162_imp"/>
    <property type="match status" value="1"/>
</dbReference>
<protein>
    <submittedName>
        <fullName evidence="2">Uncharacterized membrane protein</fullName>
    </submittedName>
</protein>
<evidence type="ECO:0000256" key="1">
    <source>
        <dbReference type="SAM" id="Phobius"/>
    </source>
</evidence>
<dbReference type="STRING" id="1082479.SAMN05216241_101249"/>
<evidence type="ECO:0000313" key="2">
    <source>
        <dbReference type="EMBL" id="SDF48857.1"/>
    </source>
</evidence>
<accession>A0A1G7LH55</accession>
<evidence type="ECO:0000313" key="3">
    <source>
        <dbReference type="Proteomes" id="UP000199415"/>
    </source>
</evidence>
<gene>
    <name evidence="2" type="ORF">SAMN05216241_101249</name>
</gene>
<dbReference type="EMBL" id="FNCE01000001">
    <property type="protein sequence ID" value="SDF48857.1"/>
    <property type="molecule type" value="Genomic_DNA"/>
</dbReference>
<keyword evidence="1" id="KW-0472">Membrane</keyword>
<sequence length="159" mass="17530">MGEANVPLFHADLWPHRSLKPSGAAVVFGLYALLATPIVIKAAIHGFWPIPLLMGLTLAGMLAAYLINRRGGRMLERLELTPRALRVERRMPGGAVQRWRFTPGWVRVALAERRAGDNRLTLTESGRRLEVGGFLSPDERREVADALNDALTKARSAAL</sequence>
<dbReference type="AlphaFoldDB" id="A0A1G7LH55"/>
<feature type="transmembrane region" description="Helical" evidence="1">
    <location>
        <begin position="21"/>
        <end position="40"/>
    </location>
</feature>
<dbReference type="Proteomes" id="UP000199415">
    <property type="component" value="Unassembled WGS sequence"/>
</dbReference>
<organism evidence="2 3">
    <name type="scientific">Limimonas halophila</name>
    <dbReference type="NCBI Taxonomy" id="1082479"/>
    <lineage>
        <taxon>Bacteria</taxon>
        <taxon>Pseudomonadati</taxon>
        <taxon>Pseudomonadota</taxon>
        <taxon>Alphaproteobacteria</taxon>
        <taxon>Rhodospirillales</taxon>
        <taxon>Rhodovibrionaceae</taxon>
        <taxon>Limimonas</taxon>
    </lineage>
</organism>
<feature type="transmembrane region" description="Helical" evidence="1">
    <location>
        <begin position="46"/>
        <end position="67"/>
    </location>
</feature>
<keyword evidence="3" id="KW-1185">Reference proteome</keyword>
<dbReference type="InterPro" id="IPR019253">
    <property type="entry name" value="DUF2244_TM"/>
</dbReference>
<proteinExistence type="predicted"/>
<name>A0A1G7LH55_9PROT</name>
<dbReference type="RefSeq" id="WP_176758457.1">
    <property type="nucleotide sequence ID" value="NZ_FNCE01000001.1"/>
</dbReference>
<keyword evidence="1" id="KW-1133">Transmembrane helix</keyword>
<reference evidence="2 3" key="1">
    <citation type="submission" date="2016-10" db="EMBL/GenBank/DDBJ databases">
        <authorList>
            <person name="de Groot N.N."/>
        </authorList>
    </citation>
    <scope>NUCLEOTIDE SEQUENCE [LARGE SCALE GENOMIC DNA]</scope>
    <source>
        <strain evidence="2 3">DSM 25584</strain>
    </source>
</reference>
<dbReference type="InterPro" id="IPR016990">
    <property type="entry name" value="UCP032162_TM"/>
</dbReference>
<dbReference type="Pfam" id="PF10003">
    <property type="entry name" value="DUF2244"/>
    <property type="match status" value="1"/>
</dbReference>